<dbReference type="InterPro" id="IPR003560">
    <property type="entry name" value="DHB_DH"/>
</dbReference>
<comment type="caution">
    <text evidence="3">The sequence shown here is derived from an EMBL/GenBank/DDBJ whole genome shotgun (WGS) entry which is preliminary data.</text>
</comment>
<evidence type="ECO:0000313" key="4">
    <source>
        <dbReference type="Proteomes" id="UP001578633"/>
    </source>
</evidence>
<name>A0ABR3UKS0_9PLEO</name>
<evidence type="ECO:0000313" key="3">
    <source>
        <dbReference type="EMBL" id="KAL1796131.1"/>
    </source>
</evidence>
<dbReference type="InterPro" id="IPR036291">
    <property type="entry name" value="NAD(P)-bd_dom_sf"/>
</dbReference>
<dbReference type="EMBL" id="JBHGVX010000005">
    <property type="protein sequence ID" value="KAL1796131.1"/>
    <property type="molecule type" value="Genomic_DNA"/>
</dbReference>
<dbReference type="InterPro" id="IPR051911">
    <property type="entry name" value="SDR_oxidoreductase"/>
</dbReference>
<dbReference type="Proteomes" id="UP001578633">
    <property type="component" value="Chromosome 5"/>
</dbReference>
<sequence>MSSDTPVWLITGSSSGFGKFIALEALKRGHKVIATARNVSRLNDLEAAGAVALALDVTAPLSDLKNVIKAAHSKYGRITHLVNAAGYVLEGAVEEISPEEDYATFNTNVFGMLNVSRAVLPYLRAAPGEKVIANFGSIGSWSGGAGYGLYSATKWACSGISESMRPELEPFGIITTVIEPGYFRTNLLNADARVKSAVRMKEYDETGVGETRKMLDNKNNTQLGDVEKGAKIIVDILTHSGVAEGRDIPIRVALGSDATPFIINKCKETERLLKEWKDITTVTDHVD</sequence>
<dbReference type="Pfam" id="PF00106">
    <property type="entry name" value="adh_short"/>
    <property type="match status" value="1"/>
</dbReference>
<dbReference type="CDD" id="cd05374">
    <property type="entry name" value="17beta-HSD-like_SDR_c"/>
    <property type="match status" value="1"/>
</dbReference>
<keyword evidence="4" id="KW-1185">Reference proteome</keyword>
<keyword evidence="2" id="KW-0560">Oxidoreductase</keyword>
<reference evidence="3 4" key="1">
    <citation type="submission" date="2024-09" db="EMBL/GenBank/DDBJ databases">
        <title>T2T genomes of carrot and Alternaria dauci and their utility for understanding host-pathogen interaction during carrot leaf blight disease.</title>
        <authorList>
            <person name="Liu W."/>
            <person name="Xu S."/>
            <person name="Ou C."/>
            <person name="Liu X."/>
            <person name="Zhuang F."/>
            <person name="Deng X.W."/>
        </authorList>
    </citation>
    <scope>NUCLEOTIDE SEQUENCE [LARGE SCALE GENOMIC DNA]</scope>
    <source>
        <strain evidence="3 4">A2016</strain>
    </source>
</reference>
<dbReference type="PRINTS" id="PR01397">
    <property type="entry name" value="DHBDHDRGNASE"/>
</dbReference>
<evidence type="ECO:0000256" key="2">
    <source>
        <dbReference type="ARBA" id="ARBA00023002"/>
    </source>
</evidence>
<proteinExistence type="inferred from homology"/>
<evidence type="ECO:0000256" key="1">
    <source>
        <dbReference type="ARBA" id="ARBA00006484"/>
    </source>
</evidence>
<dbReference type="SUPFAM" id="SSF51735">
    <property type="entry name" value="NAD(P)-binding Rossmann-fold domains"/>
    <property type="match status" value="1"/>
</dbReference>
<protein>
    <recommendedName>
        <fullName evidence="5">NAD(P)-binding protein</fullName>
    </recommendedName>
</protein>
<dbReference type="InterPro" id="IPR002347">
    <property type="entry name" value="SDR_fam"/>
</dbReference>
<dbReference type="RefSeq" id="XP_069306715.1">
    <property type="nucleotide sequence ID" value="XM_069452558.1"/>
</dbReference>
<evidence type="ECO:0008006" key="5">
    <source>
        <dbReference type="Google" id="ProtNLM"/>
    </source>
</evidence>
<organism evidence="3 4">
    <name type="scientific">Alternaria dauci</name>
    <dbReference type="NCBI Taxonomy" id="48095"/>
    <lineage>
        <taxon>Eukaryota</taxon>
        <taxon>Fungi</taxon>
        <taxon>Dikarya</taxon>
        <taxon>Ascomycota</taxon>
        <taxon>Pezizomycotina</taxon>
        <taxon>Dothideomycetes</taxon>
        <taxon>Pleosporomycetidae</taxon>
        <taxon>Pleosporales</taxon>
        <taxon>Pleosporineae</taxon>
        <taxon>Pleosporaceae</taxon>
        <taxon>Alternaria</taxon>
        <taxon>Alternaria sect. Porri</taxon>
    </lineage>
</organism>
<comment type="similarity">
    <text evidence="1">Belongs to the short-chain dehydrogenases/reductases (SDR) family.</text>
</comment>
<dbReference type="GeneID" id="96086677"/>
<dbReference type="Gene3D" id="3.40.50.720">
    <property type="entry name" value="NAD(P)-binding Rossmann-like Domain"/>
    <property type="match status" value="1"/>
</dbReference>
<dbReference type="PANTHER" id="PTHR43976">
    <property type="entry name" value="SHORT CHAIN DEHYDROGENASE"/>
    <property type="match status" value="1"/>
</dbReference>
<accession>A0ABR3UKS0</accession>
<gene>
    <name evidence="3" type="ORF">ACET3X_006355</name>
</gene>
<dbReference type="PANTHER" id="PTHR43976:SF16">
    <property type="entry name" value="SHORT-CHAIN DEHYDROGENASE_REDUCTASE FAMILY PROTEIN"/>
    <property type="match status" value="1"/>
</dbReference>